<sequence>MRLERMQINYLKDILPSCGSERCLRNAVQTLCMLSLNKCWADECYKLRSGLPKCLSEAKENSSVFEAYRCRAKDFPSVKPPH</sequence>
<keyword evidence="2" id="KW-1185">Reference proteome</keyword>
<evidence type="ECO:0000313" key="2">
    <source>
        <dbReference type="Proteomes" id="UP000054018"/>
    </source>
</evidence>
<reference evidence="1 2" key="1">
    <citation type="submission" date="2014-04" db="EMBL/GenBank/DDBJ databases">
        <authorList>
            <consortium name="DOE Joint Genome Institute"/>
            <person name="Kuo A."/>
            <person name="Kohler A."/>
            <person name="Costa M.D."/>
            <person name="Nagy L.G."/>
            <person name="Floudas D."/>
            <person name="Copeland A."/>
            <person name="Barry K.W."/>
            <person name="Cichocki N."/>
            <person name="Veneault-Fourrey C."/>
            <person name="LaButti K."/>
            <person name="Lindquist E.A."/>
            <person name="Lipzen A."/>
            <person name="Lundell T."/>
            <person name="Morin E."/>
            <person name="Murat C."/>
            <person name="Sun H."/>
            <person name="Tunlid A."/>
            <person name="Henrissat B."/>
            <person name="Grigoriev I.V."/>
            <person name="Hibbett D.S."/>
            <person name="Martin F."/>
            <person name="Nordberg H.P."/>
            <person name="Cantor M.N."/>
            <person name="Hua S.X."/>
        </authorList>
    </citation>
    <scope>NUCLEOTIDE SEQUENCE [LARGE SCALE GENOMIC DNA]</scope>
    <source>
        <strain evidence="1 2">441</strain>
    </source>
</reference>
<name>A0A0C9YLI3_9AGAM</name>
<protein>
    <submittedName>
        <fullName evidence="1">Uncharacterized protein</fullName>
    </submittedName>
</protein>
<organism evidence="1 2">
    <name type="scientific">Pisolithus microcarpus 441</name>
    <dbReference type="NCBI Taxonomy" id="765257"/>
    <lineage>
        <taxon>Eukaryota</taxon>
        <taxon>Fungi</taxon>
        <taxon>Dikarya</taxon>
        <taxon>Basidiomycota</taxon>
        <taxon>Agaricomycotina</taxon>
        <taxon>Agaricomycetes</taxon>
        <taxon>Agaricomycetidae</taxon>
        <taxon>Boletales</taxon>
        <taxon>Sclerodermatineae</taxon>
        <taxon>Pisolithaceae</taxon>
        <taxon>Pisolithus</taxon>
    </lineage>
</organism>
<dbReference type="Proteomes" id="UP000054018">
    <property type="component" value="Unassembled WGS sequence"/>
</dbReference>
<evidence type="ECO:0000313" key="1">
    <source>
        <dbReference type="EMBL" id="KIK11187.1"/>
    </source>
</evidence>
<accession>A0A0C9YLI3</accession>
<reference evidence="2" key="2">
    <citation type="submission" date="2015-01" db="EMBL/GenBank/DDBJ databases">
        <title>Evolutionary Origins and Diversification of the Mycorrhizal Mutualists.</title>
        <authorList>
            <consortium name="DOE Joint Genome Institute"/>
            <consortium name="Mycorrhizal Genomics Consortium"/>
            <person name="Kohler A."/>
            <person name="Kuo A."/>
            <person name="Nagy L.G."/>
            <person name="Floudas D."/>
            <person name="Copeland A."/>
            <person name="Barry K.W."/>
            <person name="Cichocki N."/>
            <person name="Veneault-Fourrey C."/>
            <person name="LaButti K."/>
            <person name="Lindquist E.A."/>
            <person name="Lipzen A."/>
            <person name="Lundell T."/>
            <person name="Morin E."/>
            <person name="Murat C."/>
            <person name="Riley R."/>
            <person name="Ohm R."/>
            <person name="Sun H."/>
            <person name="Tunlid A."/>
            <person name="Henrissat B."/>
            <person name="Grigoriev I.V."/>
            <person name="Hibbett D.S."/>
            <person name="Martin F."/>
        </authorList>
    </citation>
    <scope>NUCLEOTIDE SEQUENCE [LARGE SCALE GENOMIC DNA]</scope>
    <source>
        <strain evidence="2">441</strain>
    </source>
</reference>
<dbReference type="HOGENOM" id="CLU_2559178_0_0_1"/>
<gene>
    <name evidence="1" type="ORF">PISMIDRAFT_690520</name>
</gene>
<dbReference type="EMBL" id="KN834281">
    <property type="protein sequence ID" value="KIK11187.1"/>
    <property type="molecule type" value="Genomic_DNA"/>
</dbReference>
<dbReference type="AlphaFoldDB" id="A0A0C9YLI3"/>
<proteinExistence type="predicted"/>